<keyword evidence="7" id="KW-0812">Transmembrane</keyword>
<dbReference type="RefSeq" id="WP_264944956.1">
    <property type="nucleotide sequence ID" value="NZ_JAPDRA010000006.1"/>
</dbReference>
<comment type="caution">
    <text evidence="9">The sequence shown here is derived from an EMBL/GenBank/DDBJ whole genome shotgun (WGS) entry which is preliminary data.</text>
</comment>
<dbReference type="Proteomes" id="UP001596977">
    <property type="component" value="Unassembled WGS sequence"/>
</dbReference>
<dbReference type="GO" id="GO:0003755">
    <property type="term" value="F:peptidyl-prolyl cis-trans isomerase activity"/>
    <property type="evidence" value="ECO:0007669"/>
    <property type="project" value="UniProtKB-EC"/>
</dbReference>
<keyword evidence="7" id="KW-1133">Transmembrane helix</keyword>
<protein>
    <recommendedName>
        <fullName evidence="5">Peptidyl-prolyl cis-trans isomerase</fullName>
        <ecNumber evidence="5">5.2.1.8</ecNumber>
    </recommendedName>
</protein>
<evidence type="ECO:0000256" key="5">
    <source>
        <dbReference type="RuleBase" id="RU003915"/>
    </source>
</evidence>
<dbReference type="Pfam" id="PF00254">
    <property type="entry name" value="FKBP_C"/>
    <property type="match status" value="1"/>
</dbReference>
<proteinExistence type="inferred from homology"/>
<dbReference type="Gene3D" id="3.10.50.40">
    <property type="match status" value="1"/>
</dbReference>
<name>A0ABW3HD87_9SPHN</name>
<keyword evidence="3 4" id="KW-0413">Isomerase</keyword>
<evidence type="ECO:0000259" key="8">
    <source>
        <dbReference type="PROSITE" id="PS50059"/>
    </source>
</evidence>
<accession>A0ABW3HD87</accession>
<evidence type="ECO:0000313" key="10">
    <source>
        <dbReference type="Proteomes" id="UP001596977"/>
    </source>
</evidence>
<dbReference type="EMBL" id="JBHTJG010000006">
    <property type="protein sequence ID" value="MFD0947289.1"/>
    <property type="molecule type" value="Genomic_DNA"/>
</dbReference>
<keyword evidence="7" id="KW-0472">Membrane</keyword>
<dbReference type="PANTHER" id="PTHR45779">
    <property type="entry name" value="PEPTIDYLPROLYL ISOMERASE"/>
    <property type="match status" value="1"/>
</dbReference>
<gene>
    <name evidence="9" type="ORF">ACFQ1E_13145</name>
</gene>
<evidence type="ECO:0000256" key="2">
    <source>
        <dbReference type="ARBA" id="ARBA00023110"/>
    </source>
</evidence>
<comment type="similarity">
    <text evidence="5">Belongs to the FKBP-type PPIase family.</text>
</comment>
<feature type="transmembrane region" description="Helical" evidence="7">
    <location>
        <begin position="26"/>
        <end position="45"/>
    </location>
</feature>
<dbReference type="PANTHER" id="PTHR45779:SF7">
    <property type="entry name" value="PEPTIDYLPROLYL ISOMERASE"/>
    <property type="match status" value="1"/>
</dbReference>
<dbReference type="InterPro" id="IPR001179">
    <property type="entry name" value="PPIase_FKBP_dom"/>
</dbReference>
<reference evidence="10" key="1">
    <citation type="journal article" date="2019" name="Int. J. Syst. Evol. Microbiol.">
        <title>The Global Catalogue of Microorganisms (GCM) 10K type strain sequencing project: providing services to taxonomists for standard genome sequencing and annotation.</title>
        <authorList>
            <consortium name="The Broad Institute Genomics Platform"/>
            <consortium name="The Broad Institute Genome Sequencing Center for Infectious Disease"/>
            <person name="Wu L."/>
            <person name="Ma J."/>
        </authorList>
    </citation>
    <scope>NUCLEOTIDE SEQUENCE [LARGE SCALE GENOMIC DNA]</scope>
    <source>
        <strain evidence="10">CCUG 62982</strain>
    </source>
</reference>
<dbReference type="InterPro" id="IPR046357">
    <property type="entry name" value="PPIase_dom_sf"/>
</dbReference>
<keyword evidence="10" id="KW-1185">Reference proteome</keyword>
<keyword evidence="2 4" id="KW-0697">Rotamase</keyword>
<sequence length="182" mass="18937">MTGKNPQPGKPAPAAGQPQKKAPLPMGTWIALGVIAIAVVVAIFMSQPRKAPAADPGWAAKQEQALAERKAAGWEEIERGLLWRRVKGDGSGRHPLPSDTVTIHYEGKLVDGTVFDSTQGGKPASFPLGGLIEAWQLALPKAGIGDTIEIAVPPALGYGDRGGGPIPGGAVLLFKIELLSIE</sequence>
<evidence type="ECO:0000256" key="4">
    <source>
        <dbReference type="PROSITE-ProRule" id="PRU00277"/>
    </source>
</evidence>
<feature type="domain" description="PPIase FKBP-type" evidence="8">
    <location>
        <begin position="98"/>
        <end position="182"/>
    </location>
</feature>
<organism evidence="9 10">
    <name type="scientific">Sphingomonas canadensis</name>
    <dbReference type="NCBI Taxonomy" id="1219257"/>
    <lineage>
        <taxon>Bacteria</taxon>
        <taxon>Pseudomonadati</taxon>
        <taxon>Pseudomonadota</taxon>
        <taxon>Alphaproteobacteria</taxon>
        <taxon>Sphingomonadales</taxon>
        <taxon>Sphingomonadaceae</taxon>
        <taxon>Sphingomonas</taxon>
    </lineage>
</organism>
<dbReference type="EC" id="5.2.1.8" evidence="5"/>
<evidence type="ECO:0000256" key="1">
    <source>
        <dbReference type="ARBA" id="ARBA00000971"/>
    </source>
</evidence>
<evidence type="ECO:0000256" key="7">
    <source>
        <dbReference type="SAM" id="Phobius"/>
    </source>
</evidence>
<evidence type="ECO:0000256" key="6">
    <source>
        <dbReference type="SAM" id="MobiDB-lite"/>
    </source>
</evidence>
<dbReference type="InterPro" id="IPR044609">
    <property type="entry name" value="FKBP2/11"/>
</dbReference>
<dbReference type="SUPFAM" id="SSF54534">
    <property type="entry name" value="FKBP-like"/>
    <property type="match status" value="1"/>
</dbReference>
<evidence type="ECO:0000256" key="3">
    <source>
        <dbReference type="ARBA" id="ARBA00023235"/>
    </source>
</evidence>
<dbReference type="PROSITE" id="PS50059">
    <property type="entry name" value="FKBP_PPIASE"/>
    <property type="match status" value="1"/>
</dbReference>
<comment type="catalytic activity">
    <reaction evidence="1 4 5">
        <text>[protein]-peptidylproline (omega=180) = [protein]-peptidylproline (omega=0)</text>
        <dbReference type="Rhea" id="RHEA:16237"/>
        <dbReference type="Rhea" id="RHEA-COMP:10747"/>
        <dbReference type="Rhea" id="RHEA-COMP:10748"/>
        <dbReference type="ChEBI" id="CHEBI:83833"/>
        <dbReference type="ChEBI" id="CHEBI:83834"/>
        <dbReference type="EC" id="5.2.1.8"/>
    </reaction>
</comment>
<feature type="region of interest" description="Disordered" evidence="6">
    <location>
        <begin position="1"/>
        <end position="22"/>
    </location>
</feature>
<evidence type="ECO:0000313" key="9">
    <source>
        <dbReference type="EMBL" id="MFD0947289.1"/>
    </source>
</evidence>